<evidence type="ECO:0000313" key="15">
    <source>
        <dbReference type="EMBL" id="AIV43244.1"/>
    </source>
</evidence>
<keyword evidence="8" id="KW-0106">Calcium</keyword>
<dbReference type="InterPro" id="IPR006048">
    <property type="entry name" value="A-amylase/branching_C"/>
</dbReference>
<evidence type="ECO:0000256" key="10">
    <source>
        <dbReference type="ARBA" id="ARBA00023295"/>
    </source>
</evidence>
<dbReference type="Gene3D" id="2.60.40.10">
    <property type="entry name" value="Immunoglobulins"/>
    <property type="match status" value="1"/>
</dbReference>
<dbReference type="InterPro" id="IPR006047">
    <property type="entry name" value="GH13_cat_dom"/>
</dbReference>
<dbReference type="GO" id="GO:0004556">
    <property type="term" value="F:alpha-amylase activity"/>
    <property type="evidence" value="ECO:0007669"/>
    <property type="project" value="UniProtKB-UniRule"/>
</dbReference>
<dbReference type="InterPro" id="IPR017853">
    <property type="entry name" value="GH"/>
</dbReference>
<evidence type="ECO:0000256" key="12">
    <source>
        <dbReference type="RuleBase" id="RU361134"/>
    </source>
</evidence>
<dbReference type="PRINTS" id="PR00110">
    <property type="entry name" value="ALPHAAMYLASE"/>
</dbReference>
<evidence type="ECO:0000256" key="13">
    <source>
        <dbReference type="SAM" id="SignalP"/>
    </source>
</evidence>
<feature type="chain" id="PRO_5001969238" description="Alpha-amylase" evidence="13">
    <location>
        <begin position="22"/>
        <end position="563"/>
    </location>
</feature>
<accession>A0A0A0RE31</accession>
<dbReference type="GeneID" id="98614580"/>
<evidence type="ECO:0000256" key="4">
    <source>
        <dbReference type="ARBA" id="ARBA00012595"/>
    </source>
</evidence>
<dbReference type="CDD" id="cd05810">
    <property type="entry name" value="CBM20_alpha_MTH"/>
    <property type="match status" value="1"/>
</dbReference>
<organism evidence="15">
    <name type="scientific">Saccharophagus degradans</name>
    <dbReference type="NCBI Taxonomy" id="86304"/>
    <lineage>
        <taxon>Bacteria</taxon>
        <taxon>Pseudomonadati</taxon>
        <taxon>Pseudomonadota</taxon>
        <taxon>Gammaproteobacteria</taxon>
        <taxon>Cellvibrionales</taxon>
        <taxon>Cellvibrionaceae</taxon>
        <taxon>Saccharophagus</taxon>
    </lineage>
</organism>
<evidence type="ECO:0000256" key="7">
    <source>
        <dbReference type="ARBA" id="ARBA00022801"/>
    </source>
</evidence>
<name>A0A0A0RE31_9GAMM</name>
<dbReference type="SMR" id="A0A0A0RE31"/>
<dbReference type="InterPro" id="IPR013780">
    <property type="entry name" value="Glyco_hydro_b"/>
</dbReference>
<evidence type="ECO:0000256" key="11">
    <source>
        <dbReference type="RuleBase" id="RU003615"/>
    </source>
</evidence>
<proteinExistence type="inferred from homology"/>
<dbReference type="EC" id="3.2.1.1" evidence="4 12"/>
<evidence type="ECO:0000256" key="2">
    <source>
        <dbReference type="ARBA" id="ARBA00001913"/>
    </source>
</evidence>
<evidence type="ECO:0000259" key="14">
    <source>
        <dbReference type="PROSITE" id="PS51166"/>
    </source>
</evidence>
<dbReference type="InterPro" id="IPR002044">
    <property type="entry name" value="CBM20"/>
</dbReference>
<dbReference type="CDD" id="cd11317">
    <property type="entry name" value="AmyAc_bac_euk_AmyA"/>
    <property type="match status" value="1"/>
</dbReference>
<evidence type="ECO:0000256" key="5">
    <source>
        <dbReference type="ARBA" id="ARBA00017303"/>
    </source>
</evidence>
<feature type="domain" description="CBM20" evidence="14">
    <location>
        <begin position="461"/>
        <end position="563"/>
    </location>
</feature>
<dbReference type="InterPro" id="IPR006046">
    <property type="entry name" value="Alpha_amylase"/>
</dbReference>
<dbReference type="Gene3D" id="2.60.40.1180">
    <property type="entry name" value="Golgi alpha-mannosidase II"/>
    <property type="match status" value="1"/>
</dbReference>
<reference evidence="15" key="1">
    <citation type="submission" date="2014-08" db="EMBL/GenBank/DDBJ databases">
        <authorList>
            <person name="Li Z."/>
            <person name="Li C."/>
            <person name="Gu Z."/>
        </authorList>
    </citation>
    <scope>NUCLEOTIDE SEQUENCE</scope>
    <source>
        <strain evidence="15">STB03</strain>
    </source>
</reference>
<feature type="signal peptide" evidence="13">
    <location>
        <begin position="1"/>
        <end position="21"/>
    </location>
</feature>
<keyword evidence="9 12" id="KW-0119">Carbohydrate metabolism</keyword>
<dbReference type="SUPFAM" id="SSF51011">
    <property type="entry name" value="Glycosyl hydrolase domain"/>
    <property type="match status" value="1"/>
</dbReference>
<dbReference type="InterPro" id="IPR013784">
    <property type="entry name" value="Carb-bd-like_fold"/>
</dbReference>
<dbReference type="SUPFAM" id="SSF51445">
    <property type="entry name" value="(Trans)glycosidases"/>
    <property type="match status" value="1"/>
</dbReference>
<comment type="cofactor">
    <cofactor evidence="2">
        <name>Ca(2+)</name>
        <dbReference type="ChEBI" id="CHEBI:29108"/>
    </cofactor>
</comment>
<keyword evidence="6" id="KW-0479">Metal-binding</keyword>
<dbReference type="GO" id="GO:0046872">
    <property type="term" value="F:metal ion binding"/>
    <property type="evidence" value="ECO:0007669"/>
    <property type="project" value="UniProtKB-KW"/>
</dbReference>
<evidence type="ECO:0000256" key="8">
    <source>
        <dbReference type="ARBA" id="ARBA00022837"/>
    </source>
</evidence>
<keyword evidence="10 12" id="KW-0326">Glycosidase</keyword>
<dbReference type="InterPro" id="IPR013783">
    <property type="entry name" value="Ig-like_fold"/>
</dbReference>
<dbReference type="Gene3D" id="3.20.20.80">
    <property type="entry name" value="Glycosidases"/>
    <property type="match status" value="1"/>
</dbReference>
<dbReference type="GO" id="GO:2001070">
    <property type="term" value="F:starch binding"/>
    <property type="evidence" value="ECO:0007669"/>
    <property type="project" value="InterPro"/>
</dbReference>
<comment type="catalytic activity">
    <reaction evidence="1 12">
        <text>Endohydrolysis of (1-&gt;4)-alpha-D-glucosidic linkages in polysaccharides containing three or more (1-&gt;4)-alpha-linked D-glucose units.</text>
        <dbReference type="EC" id="3.2.1.1"/>
    </reaction>
</comment>
<evidence type="ECO:0000256" key="1">
    <source>
        <dbReference type="ARBA" id="ARBA00000548"/>
    </source>
</evidence>
<dbReference type="Pfam" id="PF00128">
    <property type="entry name" value="Alpha-amylase"/>
    <property type="match status" value="1"/>
</dbReference>
<dbReference type="SMART" id="SM00632">
    <property type="entry name" value="Aamy_C"/>
    <property type="match status" value="1"/>
</dbReference>
<evidence type="ECO:0000256" key="3">
    <source>
        <dbReference type="ARBA" id="ARBA00008061"/>
    </source>
</evidence>
<dbReference type="EMBL" id="KM262838">
    <property type="protein sequence ID" value="AIV43244.1"/>
    <property type="molecule type" value="Genomic_DNA"/>
</dbReference>
<dbReference type="PROSITE" id="PS51166">
    <property type="entry name" value="CBM20"/>
    <property type="match status" value="1"/>
</dbReference>
<sequence length="563" mass="62406">MRKLTQLFIFAAALFSICSHAQPRTAFVHLFEWQWNDIASECENVLGPKGYAAVQVSPPQKSVSSSQWWSRYQPVSYAIEGRSGNRNEFASMVSRCKNAGVDIYVDAVINHMAAGGRYYPEVPYYAEHFHTCYGQIDYGNRWQVQNCDLVGLNDLATEQDYVRTKIANYLNDLTNLGVAGFRFDAAKHIPVGDIAAIKAKLIGNPYIFQEVIGAPGEPIQPSEYTYLADVTEFNFTKSVSHFFKGRGPIKELKNIGTWGGWVASADAVTFVANHDNQRQDTNNTITHKDGDNRNTMAHVFMLGWPYGYPKVMSSYEWYDHDQGPPAHGASSCNSGWLCEHRTPAIANMVAFRNFTADEFRVTNYWDNGNNQIAWGRGGKGFVVINMEGNNLTRTFQTGMPAGRYCDIISGNYNASNKSCSGNIIDVDNNGNAVITAYYRNGAAIHVGAIVEDCDGTDCCTNCPTEKVETTFSCSNGSTYWGQSVYVIGNQEELGNWNPAHAVKLDASAYPTWTGTIELTQNTDVEWKCLKRDEQTPSNGVVWQGGANNQFNTGTTNAYPTGSF</sequence>
<dbReference type="PANTHER" id="PTHR43447">
    <property type="entry name" value="ALPHA-AMYLASE"/>
    <property type="match status" value="1"/>
</dbReference>
<keyword evidence="7 12" id="KW-0378">Hydrolase</keyword>
<dbReference type="SMART" id="SM00642">
    <property type="entry name" value="Aamy"/>
    <property type="match status" value="1"/>
</dbReference>
<dbReference type="Pfam" id="PF00686">
    <property type="entry name" value="CBM_20"/>
    <property type="match status" value="1"/>
</dbReference>
<comment type="similarity">
    <text evidence="3 11">Belongs to the glycosyl hydrolase 13 family.</text>
</comment>
<dbReference type="OMA" id="FRYAYDL"/>
<keyword evidence="13" id="KW-0732">Signal</keyword>
<evidence type="ECO:0000256" key="9">
    <source>
        <dbReference type="ARBA" id="ARBA00023277"/>
    </source>
</evidence>
<dbReference type="SUPFAM" id="SSF49452">
    <property type="entry name" value="Starch-binding domain-like"/>
    <property type="match status" value="1"/>
</dbReference>
<dbReference type="Pfam" id="PF02806">
    <property type="entry name" value="Alpha-amylase_C"/>
    <property type="match status" value="1"/>
</dbReference>
<dbReference type="AlphaFoldDB" id="A0A0A0RE31"/>
<protein>
    <recommendedName>
        <fullName evidence="5 12">Alpha-amylase</fullName>
        <ecNumber evidence="4 12">3.2.1.1</ecNumber>
    </recommendedName>
</protein>
<dbReference type="GO" id="GO:0005975">
    <property type="term" value="P:carbohydrate metabolic process"/>
    <property type="evidence" value="ECO:0007669"/>
    <property type="project" value="InterPro"/>
</dbReference>
<evidence type="ECO:0000256" key="6">
    <source>
        <dbReference type="ARBA" id="ARBA00022723"/>
    </source>
</evidence>
<dbReference type="SMART" id="SM01065">
    <property type="entry name" value="CBM_2"/>
    <property type="match status" value="1"/>
</dbReference>
<dbReference type="InterPro" id="IPR031319">
    <property type="entry name" value="A-amylase_C"/>
</dbReference>